<proteinExistence type="predicted"/>
<dbReference type="Proteomes" id="UP000515211">
    <property type="component" value="Chromosome 4"/>
</dbReference>
<dbReference type="AlphaFoldDB" id="A0A6P4CYA7"/>
<organism evidence="2 3">
    <name type="scientific">Arachis duranensis</name>
    <name type="common">Wild peanut</name>
    <dbReference type="NCBI Taxonomy" id="130453"/>
    <lineage>
        <taxon>Eukaryota</taxon>
        <taxon>Viridiplantae</taxon>
        <taxon>Streptophyta</taxon>
        <taxon>Embryophyta</taxon>
        <taxon>Tracheophyta</taxon>
        <taxon>Spermatophyta</taxon>
        <taxon>Magnoliopsida</taxon>
        <taxon>eudicotyledons</taxon>
        <taxon>Gunneridae</taxon>
        <taxon>Pentapetalae</taxon>
        <taxon>rosids</taxon>
        <taxon>fabids</taxon>
        <taxon>Fabales</taxon>
        <taxon>Fabaceae</taxon>
        <taxon>Papilionoideae</taxon>
        <taxon>50 kb inversion clade</taxon>
        <taxon>dalbergioids sensu lato</taxon>
        <taxon>Dalbergieae</taxon>
        <taxon>Pterocarpus clade</taxon>
        <taxon>Arachis</taxon>
    </lineage>
</organism>
<evidence type="ECO:0000313" key="3">
    <source>
        <dbReference type="RefSeq" id="XP_015959272.1"/>
    </source>
</evidence>
<reference evidence="3" key="2">
    <citation type="submission" date="2025-08" db="UniProtKB">
        <authorList>
            <consortium name="RefSeq"/>
        </authorList>
    </citation>
    <scope>IDENTIFICATION</scope>
    <source>
        <tissue evidence="3">Whole plant</tissue>
    </source>
</reference>
<reference evidence="2" key="1">
    <citation type="journal article" date="2016" name="Nat. Genet.">
        <title>The genome sequences of Arachis duranensis and Arachis ipaensis, the diploid ancestors of cultivated peanut.</title>
        <authorList>
            <person name="Bertioli D.J."/>
            <person name="Cannon S.B."/>
            <person name="Froenicke L."/>
            <person name="Huang G."/>
            <person name="Farmer A.D."/>
            <person name="Cannon E.K."/>
            <person name="Liu X."/>
            <person name="Gao D."/>
            <person name="Clevenger J."/>
            <person name="Dash S."/>
            <person name="Ren L."/>
            <person name="Moretzsohn M.C."/>
            <person name="Shirasawa K."/>
            <person name="Huang W."/>
            <person name="Vidigal B."/>
            <person name="Abernathy B."/>
            <person name="Chu Y."/>
            <person name="Niederhuth C.E."/>
            <person name="Umale P."/>
            <person name="Araujo A.C."/>
            <person name="Kozik A."/>
            <person name="Kim K.D."/>
            <person name="Burow M.D."/>
            <person name="Varshney R.K."/>
            <person name="Wang X."/>
            <person name="Zhang X."/>
            <person name="Barkley N."/>
            <person name="Guimaraes P.M."/>
            <person name="Isobe S."/>
            <person name="Guo B."/>
            <person name="Liao B."/>
            <person name="Stalker H.T."/>
            <person name="Schmitz R.J."/>
            <person name="Scheffler B.E."/>
            <person name="Leal-Bertioli S.C."/>
            <person name="Xun X."/>
            <person name="Jackson S.A."/>
            <person name="Michelmore R."/>
            <person name="Ozias-Akins P."/>
        </authorList>
    </citation>
    <scope>NUCLEOTIDE SEQUENCE [LARGE SCALE GENOMIC DNA]</scope>
    <source>
        <strain evidence="2">cv. V14167</strain>
    </source>
</reference>
<feature type="domain" description="FAR1" evidence="1">
    <location>
        <begin position="113"/>
        <end position="199"/>
    </location>
</feature>
<protein>
    <submittedName>
        <fullName evidence="3">Protein FAR1-RELATED SEQUENCE 8-like</fullName>
    </submittedName>
</protein>
<keyword evidence="2" id="KW-1185">Reference proteome</keyword>
<dbReference type="KEGG" id="adu:107483164"/>
<dbReference type="Pfam" id="PF03101">
    <property type="entry name" value="FAR1"/>
    <property type="match status" value="1"/>
</dbReference>
<sequence length="229" mass="25787">MSTSQDKGVSSVLSLSRLSPRRSFLMECNVVELLDCVPSSGDNENSSNSHENVANHSVIEGEQSNKAMQLPDLTEVESEEMDLGYELPDHSCLQEDEIPKVGMRFAQLQLAHEFYVTYAKKVGFATKIRTTTCDKITKEPVNQAIHGNRNGFRGSRVKAPTRKNTILAAGCKARIYVKFDKEKQELVFFKVELRHPHPCSAKKAVHYNEYRELIMHAKCVIEDNDEAGI</sequence>
<dbReference type="PANTHER" id="PTHR46328">
    <property type="entry name" value="FAR-RED IMPAIRED RESPONSIVE (FAR1) FAMILY PROTEIN-RELATED"/>
    <property type="match status" value="1"/>
</dbReference>
<dbReference type="GeneID" id="107483164"/>
<evidence type="ECO:0000259" key="1">
    <source>
        <dbReference type="Pfam" id="PF03101"/>
    </source>
</evidence>
<name>A0A6P4CYA7_ARADU</name>
<accession>A0A6P4CYA7</accession>
<dbReference type="RefSeq" id="XP_015959272.1">
    <property type="nucleotide sequence ID" value="XM_016103786.1"/>
</dbReference>
<evidence type="ECO:0000313" key="2">
    <source>
        <dbReference type="Proteomes" id="UP000515211"/>
    </source>
</evidence>
<gene>
    <name evidence="3" type="primary">LOC107483164</name>
</gene>
<dbReference type="InterPro" id="IPR004330">
    <property type="entry name" value="FAR1_DNA_bnd_dom"/>
</dbReference>